<dbReference type="OrthoDB" id="10384392at2759"/>
<evidence type="ECO:0000313" key="3">
    <source>
        <dbReference type="Proteomes" id="UP000663829"/>
    </source>
</evidence>
<comment type="caution">
    <text evidence="1">The sequence shown here is derived from an EMBL/GenBank/DDBJ whole genome shotgun (WGS) entry which is preliminary data.</text>
</comment>
<protein>
    <submittedName>
        <fullName evidence="1">Uncharacterized protein</fullName>
    </submittedName>
</protein>
<reference evidence="1" key="1">
    <citation type="submission" date="2021-02" db="EMBL/GenBank/DDBJ databases">
        <authorList>
            <person name="Nowell W R."/>
        </authorList>
    </citation>
    <scope>NUCLEOTIDE SEQUENCE</scope>
</reference>
<keyword evidence="3" id="KW-1185">Reference proteome</keyword>
<dbReference type="Proteomes" id="UP000681722">
    <property type="component" value="Unassembled WGS sequence"/>
</dbReference>
<accession>A0A815ZQP3</accession>
<dbReference type="AlphaFoldDB" id="A0A815ZQP3"/>
<dbReference type="EMBL" id="CAJOBC010099227">
    <property type="protein sequence ID" value="CAF4459333.1"/>
    <property type="molecule type" value="Genomic_DNA"/>
</dbReference>
<dbReference type="Proteomes" id="UP000663829">
    <property type="component" value="Unassembled WGS sequence"/>
</dbReference>
<name>A0A815ZQP3_9BILA</name>
<feature type="non-terminal residue" evidence="1">
    <location>
        <position position="1"/>
    </location>
</feature>
<dbReference type="Gene3D" id="3.90.176.10">
    <property type="entry name" value="Toxin ADP-ribosyltransferase, Chain A, domain 1"/>
    <property type="match status" value="1"/>
</dbReference>
<sequence>MYLQIFKELIVEIEYDADDKDEFIDYCTEYCRNNPASLKVIDECRQDYNKHSPIWWYPRDTFLFRLLNSSLRELKCLNIWKLCFFVKDLHEALIREQISSPVSVAKLYRCQIVPKVNFERMKRNIGGLIAFNSFLSTTSSEDVARSFASSIDQNHVSLVSMIFEIDIDTSIKTFVPYASINHLSSMRESEILFSVPSVFRIGKMKQFDDGVWNIQLKRTVDNDQQLRQLGIYTRQKVLENQEVSAILDQARTKSLEHSHVIVSHENMLKFVQLMLHIHQFDDALQILFERWTDLVDEDTITSRQTLSVFQSFVNPVERLSKGSNTDQNRLEWIENRLNDSPPTDTNELANLYNSAACLTNDLDKELDYCLRHFKLLEEAGHMTATTFI</sequence>
<proteinExistence type="predicted"/>
<gene>
    <name evidence="1" type="ORF">GPM918_LOCUS41587</name>
    <name evidence="2" type="ORF">SRO942_LOCUS42660</name>
</gene>
<dbReference type="SUPFAM" id="SSF56399">
    <property type="entry name" value="ADP-ribosylation"/>
    <property type="match status" value="1"/>
</dbReference>
<evidence type="ECO:0000313" key="2">
    <source>
        <dbReference type="EMBL" id="CAF4459333.1"/>
    </source>
</evidence>
<dbReference type="EMBL" id="CAJNOQ010033128">
    <property type="protein sequence ID" value="CAF1588401.1"/>
    <property type="molecule type" value="Genomic_DNA"/>
</dbReference>
<evidence type="ECO:0000313" key="1">
    <source>
        <dbReference type="EMBL" id="CAF1588401.1"/>
    </source>
</evidence>
<organism evidence="1 3">
    <name type="scientific">Didymodactylos carnosus</name>
    <dbReference type="NCBI Taxonomy" id="1234261"/>
    <lineage>
        <taxon>Eukaryota</taxon>
        <taxon>Metazoa</taxon>
        <taxon>Spiralia</taxon>
        <taxon>Gnathifera</taxon>
        <taxon>Rotifera</taxon>
        <taxon>Eurotatoria</taxon>
        <taxon>Bdelloidea</taxon>
        <taxon>Philodinida</taxon>
        <taxon>Philodinidae</taxon>
        <taxon>Didymodactylos</taxon>
    </lineage>
</organism>